<name>A0AAE0KSR4_9CHLO</name>
<evidence type="ECO:0000313" key="3">
    <source>
        <dbReference type="Proteomes" id="UP001190700"/>
    </source>
</evidence>
<feature type="non-terminal residue" evidence="2">
    <location>
        <position position="68"/>
    </location>
</feature>
<keyword evidence="1" id="KW-0732">Signal</keyword>
<sequence>MKFQILTVNILSALFSVSHAVESSPKPDNASQTQLRVSEGLSKHGDERIELSELQMYKDAKNTYVQLP</sequence>
<keyword evidence="3" id="KW-1185">Reference proteome</keyword>
<comment type="caution">
    <text evidence="2">The sequence shown here is derived from an EMBL/GenBank/DDBJ whole genome shotgun (WGS) entry which is preliminary data.</text>
</comment>
<organism evidence="2 3">
    <name type="scientific">Cymbomonas tetramitiformis</name>
    <dbReference type="NCBI Taxonomy" id="36881"/>
    <lineage>
        <taxon>Eukaryota</taxon>
        <taxon>Viridiplantae</taxon>
        <taxon>Chlorophyta</taxon>
        <taxon>Pyramimonadophyceae</taxon>
        <taxon>Pyramimonadales</taxon>
        <taxon>Pyramimonadaceae</taxon>
        <taxon>Cymbomonas</taxon>
    </lineage>
</organism>
<evidence type="ECO:0000256" key="1">
    <source>
        <dbReference type="SAM" id="SignalP"/>
    </source>
</evidence>
<feature type="chain" id="PRO_5042172528" evidence="1">
    <location>
        <begin position="21"/>
        <end position="68"/>
    </location>
</feature>
<proteinExistence type="predicted"/>
<reference evidence="2 3" key="1">
    <citation type="journal article" date="2015" name="Genome Biol. Evol.">
        <title>Comparative Genomics of a Bacterivorous Green Alga Reveals Evolutionary Causalities and Consequences of Phago-Mixotrophic Mode of Nutrition.</title>
        <authorList>
            <person name="Burns J.A."/>
            <person name="Paasch A."/>
            <person name="Narechania A."/>
            <person name="Kim E."/>
        </authorList>
    </citation>
    <scope>NUCLEOTIDE SEQUENCE [LARGE SCALE GENOMIC DNA]</scope>
    <source>
        <strain evidence="2 3">PLY_AMNH</strain>
    </source>
</reference>
<dbReference type="AlphaFoldDB" id="A0AAE0KSR4"/>
<accession>A0AAE0KSR4</accession>
<evidence type="ECO:0000313" key="2">
    <source>
        <dbReference type="EMBL" id="KAK3259115.1"/>
    </source>
</evidence>
<dbReference type="Proteomes" id="UP001190700">
    <property type="component" value="Unassembled WGS sequence"/>
</dbReference>
<gene>
    <name evidence="2" type="ORF">CYMTET_31876</name>
</gene>
<feature type="signal peptide" evidence="1">
    <location>
        <begin position="1"/>
        <end position="20"/>
    </location>
</feature>
<protein>
    <submittedName>
        <fullName evidence="2">Uncharacterized protein</fullName>
    </submittedName>
</protein>
<dbReference type="EMBL" id="LGRX02018978">
    <property type="protein sequence ID" value="KAK3259115.1"/>
    <property type="molecule type" value="Genomic_DNA"/>
</dbReference>